<feature type="region of interest" description="Disordered" evidence="2">
    <location>
        <begin position="108"/>
        <end position="205"/>
    </location>
</feature>
<gene>
    <name evidence="3" type="ORF">AURDEDRAFT_138670</name>
</gene>
<evidence type="ECO:0000256" key="2">
    <source>
        <dbReference type="SAM" id="MobiDB-lite"/>
    </source>
</evidence>
<keyword evidence="1" id="KW-0175">Coiled coil</keyword>
<protein>
    <submittedName>
        <fullName evidence="3">Uncharacterized protein</fullName>
    </submittedName>
</protein>
<name>J0WYV2_AURST</name>
<proteinExistence type="predicted"/>
<keyword evidence="4" id="KW-1185">Reference proteome</keyword>
<accession>J0WYV2</accession>
<organism evidence="3 4">
    <name type="scientific">Auricularia subglabra (strain TFB-10046 / SS5)</name>
    <name type="common">White-rot fungus</name>
    <name type="synonym">Auricularia delicata (strain TFB10046)</name>
    <dbReference type="NCBI Taxonomy" id="717982"/>
    <lineage>
        <taxon>Eukaryota</taxon>
        <taxon>Fungi</taxon>
        <taxon>Dikarya</taxon>
        <taxon>Basidiomycota</taxon>
        <taxon>Agaricomycotina</taxon>
        <taxon>Agaricomycetes</taxon>
        <taxon>Auriculariales</taxon>
        <taxon>Auriculariaceae</taxon>
        <taxon>Auricularia</taxon>
    </lineage>
</organism>
<dbReference type="InParanoid" id="J0WYV2"/>
<dbReference type="Proteomes" id="UP000006514">
    <property type="component" value="Unassembled WGS sequence"/>
</dbReference>
<evidence type="ECO:0000313" key="3">
    <source>
        <dbReference type="EMBL" id="EJD41427.1"/>
    </source>
</evidence>
<feature type="compositionally biased region" description="Low complexity" evidence="2">
    <location>
        <begin position="108"/>
        <end position="117"/>
    </location>
</feature>
<dbReference type="KEGG" id="adl:AURDEDRAFT_138670"/>
<feature type="coiled-coil region" evidence="1">
    <location>
        <begin position="71"/>
        <end position="98"/>
    </location>
</feature>
<feature type="compositionally biased region" description="Basic and acidic residues" evidence="2">
    <location>
        <begin position="133"/>
        <end position="142"/>
    </location>
</feature>
<dbReference type="AlphaFoldDB" id="J0WYV2"/>
<evidence type="ECO:0000256" key="1">
    <source>
        <dbReference type="SAM" id="Coils"/>
    </source>
</evidence>
<reference evidence="4" key="1">
    <citation type="journal article" date="2012" name="Science">
        <title>The Paleozoic origin of enzymatic lignin decomposition reconstructed from 31 fungal genomes.</title>
        <authorList>
            <person name="Floudas D."/>
            <person name="Binder M."/>
            <person name="Riley R."/>
            <person name="Barry K."/>
            <person name="Blanchette R.A."/>
            <person name="Henrissat B."/>
            <person name="Martinez A.T."/>
            <person name="Otillar R."/>
            <person name="Spatafora J.W."/>
            <person name="Yadav J.S."/>
            <person name="Aerts A."/>
            <person name="Benoit I."/>
            <person name="Boyd A."/>
            <person name="Carlson A."/>
            <person name="Copeland A."/>
            <person name="Coutinho P.M."/>
            <person name="de Vries R.P."/>
            <person name="Ferreira P."/>
            <person name="Findley K."/>
            <person name="Foster B."/>
            <person name="Gaskell J."/>
            <person name="Glotzer D."/>
            <person name="Gorecki P."/>
            <person name="Heitman J."/>
            <person name="Hesse C."/>
            <person name="Hori C."/>
            <person name="Igarashi K."/>
            <person name="Jurgens J.A."/>
            <person name="Kallen N."/>
            <person name="Kersten P."/>
            <person name="Kohler A."/>
            <person name="Kuees U."/>
            <person name="Kumar T.K.A."/>
            <person name="Kuo A."/>
            <person name="LaButti K."/>
            <person name="Larrondo L.F."/>
            <person name="Lindquist E."/>
            <person name="Ling A."/>
            <person name="Lombard V."/>
            <person name="Lucas S."/>
            <person name="Lundell T."/>
            <person name="Martin R."/>
            <person name="McLaughlin D.J."/>
            <person name="Morgenstern I."/>
            <person name="Morin E."/>
            <person name="Murat C."/>
            <person name="Nagy L.G."/>
            <person name="Nolan M."/>
            <person name="Ohm R.A."/>
            <person name="Patyshakuliyeva A."/>
            <person name="Rokas A."/>
            <person name="Ruiz-Duenas F.J."/>
            <person name="Sabat G."/>
            <person name="Salamov A."/>
            <person name="Samejima M."/>
            <person name="Schmutz J."/>
            <person name="Slot J.C."/>
            <person name="St John F."/>
            <person name="Stenlid J."/>
            <person name="Sun H."/>
            <person name="Sun S."/>
            <person name="Syed K."/>
            <person name="Tsang A."/>
            <person name="Wiebenga A."/>
            <person name="Young D."/>
            <person name="Pisabarro A."/>
            <person name="Eastwood D.C."/>
            <person name="Martin F."/>
            <person name="Cullen D."/>
            <person name="Grigoriev I.V."/>
            <person name="Hibbett D.S."/>
        </authorList>
    </citation>
    <scope>NUCLEOTIDE SEQUENCE [LARGE SCALE GENOMIC DNA]</scope>
    <source>
        <strain evidence="4">TFB10046</strain>
    </source>
</reference>
<sequence length="205" mass="22729">MRALIVAALQRWRKKIWLALPWDSTSHIPPWQLISDPQLTVIAAKIYELGTVEQVRTLLDGFDCPMLRGHEASLFEALKAAREDADKLKAEKQEAALVKRRATIAANREAAAAGGSDSESDEEPDSETGISVRVDERREKVFLRIPPSLQGQHEVQDKPENAVAPPLQDTTNTPAARAIQPQALRKRASTKSDENAAPQKRTRRG</sequence>
<evidence type="ECO:0000313" key="4">
    <source>
        <dbReference type="Proteomes" id="UP000006514"/>
    </source>
</evidence>
<dbReference type="EMBL" id="JH687793">
    <property type="protein sequence ID" value="EJD41427.1"/>
    <property type="molecule type" value="Genomic_DNA"/>
</dbReference>